<dbReference type="AlphaFoldDB" id="A0A2A6BFM8"/>
<evidence type="ECO:0000256" key="2">
    <source>
        <dbReference type="ARBA" id="ARBA00023157"/>
    </source>
</evidence>
<reference evidence="4" key="1">
    <citation type="journal article" date="2008" name="Nat. Genet.">
        <title>The Pristionchus pacificus genome provides a unique perspective on nematode lifestyle and parasitism.</title>
        <authorList>
            <person name="Dieterich C."/>
            <person name="Clifton S.W."/>
            <person name="Schuster L.N."/>
            <person name="Chinwalla A."/>
            <person name="Delehaunty K."/>
            <person name="Dinkelacker I."/>
            <person name="Fulton L."/>
            <person name="Fulton R."/>
            <person name="Godfrey J."/>
            <person name="Minx P."/>
            <person name="Mitreva M."/>
            <person name="Roeseler W."/>
            <person name="Tian H."/>
            <person name="Witte H."/>
            <person name="Yang S.P."/>
            <person name="Wilson R.K."/>
            <person name="Sommer R.J."/>
        </authorList>
    </citation>
    <scope>NUCLEOTIDE SEQUENCE [LARGE SCALE GENOMIC DNA]</scope>
    <source>
        <strain evidence="4">PS312</strain>
    </source>
</reference>
<dbReference type="OrthoDB" id="10040649at2759"/>
<dbReference type="PANTHER" id="PTHR22907:SF54">
    <property type="entry name" value="GH04558P"/>
    <property type="match status" value="1"/>
</dbReference>
<name>A0A2A6BFM8_PRIPA</name>
<accession>A0A8R1UI29</accession>
<accession>A0A2A6BFM8</accession>
<evidence type="ECO:0000313" key="3">
    <source>
        <dbReference type="EnsemblMetazoa" id="PPA26274.1"/>
    </source>
</evidence>
<keyword evidence="1" id="KW-0732">Signal</keyword>
<dbReference type="Pfam" id="PF00100">
    <property type="entry name" value="Zona_pellucida"/>
    <property type="match status" value="1"/>
</dbReference>
<dbReference type="InterPro" id="IPR051962">
    <property type="entry name" value="Cuticlin"/>
</dbReference>
<gene>
    <name evidence="3" type="primary">WBGene00115828</name>
</gene>
<dbReference type="Gene3D" id="2.60.40.4100">
    <property type="entry name" value="Zona pellucida, ZP-C domain"/>
    <property type="match status" value="1"/>
</dbReference>
<evidence type="ECO:0000256" key="1">
    <source>
        <dbReference type="ARBA" id="ARBA00022729"/>
    </source>
</evidence>
<sequence length="414" mass="46398">MLRSLLLALPILLRIPFIDAAGFVEEVACSAESVTVMLNRTNPDLVALMNDPKAMPVAYVYGHKMRAQCGTVLRNEKGAVNYNLTIAYGKACDVKLTNLEPNHRISEMAIVLENNVAVTKPSFKQILNQVSCVYNSNVQTFKFSEMNPSPKIEQFSGGNPKPKVDMVFRSIDGTPLREARVGEQLEFYLALQPDNAYKAILPKECMFSDREDMQSPDTHRITFVQGSCPVQTVAEIIDPVAHVNQEVFFSKFKTFRFRDQSTVFVHCTAQVCLTKEECATSCFKNITNSDLNAARLRFRHKRSARSESGKAEFEHIHGKLQVYTESEQREIVDRASPLLGVSSSSLYFFSAALLAVSIASIIVIAYLARKLYKRNKESTFDLYSAAQLRSMANSSATLVDRYPGYPLHVQTAFQ</sequence>
<dbReference type="InterPro" id="IPR055355">
    <property type="entry name" value="ZP-C"/>
</dbReference>
<reference evidence="3" key="2">
    <citation type="submission" date="2022-06" db="UniProtKB">
        <authorList>
            <consortium name="EnsemblMetazoa"/>
        </authorList>
    </citation>
    <scope>IDENTIFICATION</scope>
    <source>
        <strain evidence="3">PS312</strain>
    </source>
</reference>
<dbReference type="InterPro" id="IPR001507">
    <property type="entry name" value="ZP_dom"/>
</dbReference>
<dbReference type="PROSITE" id="PS51034">
    <property type="entry name" value="ZP_2"/>
    <property type="match status" value="1"/>
</dbReference>
<dbReference type="InterPro" id="IPR042235">
    <property type="entry name" value="ZP-C_dom"/>
</dbReference>
<dbReference type="GO" id="GO:0009653">
    <property type="term" value="P:anatomical structure morphogenesis"/>
    <property type="evidence" value="ECO:0000318"/>
    <property type="project" value="GO_Central"/>
</dbReference>
<proteinExistence type="predicted"/>
<dbReference type="PANTHER" id="PTHR22907">
    <property type="entry name" value="GH04558P"/>
    <property type="match status" value="1"/>
</dbReference>
<dbReference type="SMART" id="SM00241">
    <property type="entry name" value="ZP"/>
    <property type="match status" value="1"/>
</dbReference>
<dbReference type="Proteomes" id="UP000005239">
    <property type="component" value="Unassembled WGS sequence"/>
</dbReference>
<protein>
    <submittedName>
        <fullName evidence="3">Dyf-7</fullName>
    </submittedName>
</protein>
<organism evidence="3 4">
    <name type="scientific">Pristionchus pacificus</name>
    <name type="common">Parasitic nematode worm</name>
    <dbReference type="NCBI Taxonomy" id="54126"/>
    <lineage>
        <taxon>Eukaryota</taxon>
        <taxon>Metazoa</taxon>
        <taxon>Ecdysozoa</taxon>
        <taxon>Nematoda</taxon>
        <taxon>Chromadorea</taxon>
        <taxon>Rhabditida</taxon>
        <taxon>Rhabditina</taxon>
        <taxon>Diplogasteromorpha</taxon>
        <taxon>Diplogasteroidea</taxon>
        <taxon>Neodiplogasteridae</taxon>
        <taxon>Pristionchus</taxon>
    </lineage>
</organism>
<dbReference type="EnsemblMetazoa" id="PPA26274.1">
    <property type="protein sequence ID" value="PPA26274.1"/>
    <property type="gene ID" value="WBGene00115828"/>
</dbReference>
<keyword evidence="2" id="KW-1015">Disulfide bond</keyword>
<keyword evidence="4" id="KW-1185">Reference proteome</keyword>
<evidence type="ECO:0000313" key="4">
    <source>
        <dbReference type="Proteomes" id="UP000005239"/>
    </source>
</evidence>